<evidence type="ECO:0000313" key="2">
    <source>
        <dbReference type="Proteomes" id="UP000011523"/>
    </source>
</evidence>
<dbReference type="OrthoDB" id="132880at2157"/>
<comment type="caution">
    <text evidence="1">The sequence shown here is derived from an EMBL/GenBank/DDBJ whole genome shotgun (WGS) entry which is preliminary data.</text>
</comment>
<accession>M0E0X5</accession>
<keyword evidence="2" id="KW-1185">Reference proteome</keyword>
<dbReference type="AlphaFoldDB" id="M0E0X5"/>
<evidence type="ECO:0000313" key="1">
    <source>
        <dbReference type="EMBL" id="ELZ40693.1"/>
    </source>
</evidence>
<organism evidence="1 2">
    <name type="scientific">Halorubrum tebenquichense DSM 14210</name>
    <dbReference type="NCBI Taxonomy" id="1227485"/>
    <lineage>
        <taxon>Archaea</taxon>
        <taxon>Methanobacteriati</taxon>
        <taxon>Methanobacteriota</taxon>
        <taxon>Stenosarchaea group</taxon>
        <taxon>Halobacteria</taxon>
        <taxon>Halobacteriales</taxon>
        <taxon>Haloferacaceae</taxon>
        <taxon>Halorubrum</taxon>
    </lineage>
</organism>
<gene>
    <name evidence="1" type="ORF">C472_01474</name>
</gene>
<dbReference type="Proteomes" id="UP000011523">
    <property type="component" value="Unassembled WGS sequence"/>
</dbReference>
<dbReference type="PATRIC" id="fig|1227485.3.peg.269"/>
<dbReference type="InterPro" id="IPR007362">
    <property type="entry name" value="DUF429"/>
</dbReference>
<reference evidence="1 2" key="1">
    <citation type="journal article" date="2014" name="PLoS Genet.">
        <title>Phylogenetically driven sequencing of extremely halophilic archaea reveals strategies for static and dynamic osmo-response.</title>
        <authorList>
            <person name="Becker E.A."/>
            <person name="Seitzer P.M."/>
            <person name="Tritt A."/>
            <person name="Larsen D."/>
            <person name="Krusor M."/>
            <person name="Yao A.I."/>
            <person name="Wu D."/>
            <person name="Madern D."/>
            <person name="Eisen J.A."/>
            <person name="Darling A.E."/>
            <person name="Facciotti M.T."/>
        </authorList>
    </citation>
    <scope>NUCLEOTIDE SEQUENCE [LARGE SCALE GENOMIC DNA]</scope>
    <source>
        <strain evidence="1 2">DSM 14210</strain>
    </source>
</reference>
<proteinExistence type="predicted"/>
<dbReference type="EMBL" id="AOJD01000017">
    <property type="protein sequence ID" value="ELZ40693.1"/>
    <property type="molecule type" value="Genomic_DNA"/>
</dbReference>
<sequence length="264" mass="27853">MPTETVAGVDWAGGAWIAVVIEGDDDPQCRLEADLETLWNDGVDRILVDVPIGLPDDAETLAKREAVDSAARSAAERPSSVFPVPSRGACELAREGADYGTVSERNKSDLDKGLSRQSYHIAPAIGAVDAFLRADETARDRVMEAHPEVCFRGLNGARLDRSKTTAPGVGERLAALDGHLDAPGAALGRICRELVDAEPGTADGDAGESATADPTVDDAVDALGLAVVARRAVDDLRFLPGDATHRDSEGIPMRMAYWSAEPLA</sequence>
<evidence type="ECO:0008006" key="3">
    <source>
        <dbReference type="Google" id="ProtNLM"/>
    </source>
</evidence>
<name>M0E0X5_9EURY</name>
<dbReference type="Pfam" id="PF04250">
    <property type="entry name" value="DUF429"/>
    <property type="match status" value="1"/>
</dbReference>
<dbReference type="RefSeq" id="WP_006628002.1">
    <property type="nucleotide sequence ID" value="NZ_AOJD01000017.1"/>
</dbReference>
<protein>
    <recommendedName>
        <fullName evidence="3">DUF429 domain-containing protein</fullName>
    </recommendedName>
</protein>